<dbReference type="Pfam" id="PF01327">
    <property type="entry name" value="Pep_deformylase"/>
    <property type="match status" value="1"/>
</dbReference>
<dbReference type="NCBIfam" id="NF001159">
    <property type="entry name" value="PRK00150.1-3"/>
    <property type="match status" value="1"/>
</dbReference>
<evidence type="ECO:0000313" key="2">
    <source>
        <dbReference type="EMBL" id="VAW62340.1"/>
    </source>
</evidence>
<dbReference type="Gene3D" id="3.90.45.10">
    <property type="entry name" value="Peptide deformylase"/>
    <property type="match status" value="1"/>
</dbReference>
<dbReference type="NCBIfam" id="TIGR00079">
    <property type="entry name" value="pept_deformyl"/>
    <property type="match status" value="1"/>
</dbReference>
<proteinExistence type="inferred from homology"/>
<accession>A0A3B0XCN8</accession>
<evidence type="ECO:0000256" key="1">
    <source>
        <dbReference type="ARBA" id="ARBA00010759"/>
    </source>
</evidence>
<organism evidence="2">
    <name type="scientific">hydrothermal vent metagenome</name>
    <dbReference type="NCBI Taxonomy" id="652676"/>
    <lineage>
        <taxon>unclassified sequences</taxon>
        <taxon>metagenomes</taxon>
        <taxon>ecological metagenomes</taxon>
    </lineage>
</organism>
<sequence length="188" mass="21643">MIDQYGLDYKMLGISGAERLAPDRLTIFTWPDPHLSEKTIDVTVFDGYLKNTIANMVYTMLQNNGLGLAGPQVGFMQNVVIINKEFNGDYFPMVLINPKIEEISFKESFPMREGCLSVPGYFEDRERPSGVIVSYYNTKGKETIEEFRNQNAFVIQHEIDHLHGKVFVDHLSKLKLKRIIKKTLKKKH</sequence>
<dbReference type="PANTHER" id="PTHR10458:SF22">
    <property type="entry name" value="PEPTIDE DEFORMYLASE"/>
    <property type="match status" value="1"/>
</dbReference>
<dbReference type="PRINTS" id="PR01576">
    <property type="entry name" value="PDEFORMYLASE"/>
</dbReference>
<dbReference type="PIRSF" id="PIRSF004749">
    <property type="entry name" value="Pep_def"/>
    <property type="match status" value="1"/>
</dbReference>
<dbReference type="InterPro" id="IPR036821">
    <property type="entry name" value="Peptide_deformylase_sf"/>
</dbReference>
<dbReference type="CDD" id="cd00487">
    <property type="entry name" value="Pep_deformylase"/>
    <property type="match status" value="1"/>
</dbReference>
<comment type="similarity">
    <text evidence="1">Belongs to the polypeptide deformylase family.</text>
</comment>
<dbReference type="HAMAP" id="MF_00163">
    <property type="entry name" value="Pep_deformylase"/>
    <property type="match status" value="1"/>
</dbReference>
<dbReference type="AlphaFoldDB" id="A0A3B0XCN8"/>
<name>A0A3B0XCN8_9ZZZZ</name>
<gene>
    <name evidence="2" type="ORF">MNBD_GAMMA08-1808</name>
</gene>
<dbReference type="GO" id="GO:0042586">
    <property type="term" value="F:peptide deformylase activity"/>
    <property type="evidence" value="ECO:0007669"/>
    <property type="project" value="UniProtKB-EC"/>
</dbReference>
<keyword evidence="2" id="KW-0378">Hydrolase</keyword>
<reference evidence="2" key="1">
    <citation type="submission" date="2018-06" db="EMBL/GenBank/DDBJ databases">
        <authorList>
            <person name="Zhirakovskaya E."/>
        </authorList>
    </citation>
    <scope>NUCLEOTIDE SEQUENCE</scope>
</reference>
<dbReference type="SUPFAM" id="SSF56420">
    <property type="entry name" value="Peptide deformylase"/>
    <property type="match status" value="1"/>
</dbReference>
<dbReference type="InterPro" id="IPR023635">
    <property type="entry name" value="Peptide_deformylase"/>
</dbReference>
<dbReference type="EC" id="3.5.1.88" evidence="2"/>
<dbReference type="PANTHER" id="PTHR10458">
    <property type="entry name" value="PEPTIDE DEFORMYLASE"/>
    <property type="match status" value="1"/>
</dbReference>
<dbReference type="EMBL" id="UOFH01000215">
    <property type="protein sequence ID" value="VAW62340.1"/>
    <property type="molecule type" value="Genomic_DNA"/>
</dbReference>
<protein>
    <submittedName>
        <fullName evidence="2">Peptide deformylase</fullName>
        <ecNumber evidence="2">3.5.1.88</ecNumber>
    </submittedName>
</protein>